<feature type="non-terminal residue" evidence="3">
    <location>
        <position position="1"/>
    </location>
</feature>
<organism evidence="3 4">
    <name type="scientific">Meganyctiphanes norvegica</name>
    <name type="common">Northern krill</name>
    <name type="synonym">Thysanopoda norvegica</name>
    <dbReference type="NCBI Taxonomy" id="48144"/>
    <lineage>
        <taxon>Eukaryota</taxon>
        <taxon>Metazoa</taxon>
        <taxon>Ecdysozoa</taxon>
        <taxon>Arthropoda</taxon>
        <taxon>Crustacea</taxon>
        <taxon>Multicrustacea</taxon>
        <taxon>Malacostraca</taxon>
        <taxon>Eumalacostraca</taxon>
        <taxon>Eucarida</taxon>
        <taxon>Euphausiacea</taxon>
        <taxon>Euphausiidae</taxon>
        <taxon>Meganyctiphanes</taxon>
    </lineage>
</organism>
<feature type="non-terminal residue" evidence="3">
    <location>
        <position position="153"/>
    </location>
</feature>
<dbReference type="SUPFAM" id="SSF50814">
    <property type="entry name" value="Lipocalins"/>
    <property type="match status" value="1"/>
</dbReference>
<dbReference type="EMBL" id="CAXKWB010024161">
    <property type="protein sequence ID" value="CAL4126115.1"/>
    <property type="molecule type" value="Genomic_DNA"/>
</dbReference>
<sequence>SKHLIVHCVPPGSHSLSANMIQFAGSYKHEKDDNFEAILNKQGFNFVLRKMLGSVHPSVEITVDGKKWTIVTTIPIKSVTHEFIIDEEIELESPDGKKQKVIFTLEGNTLTQKQLGDKKDTIVERRFAEDGIHMKITHIPSGTVGTRYFKRVL</sequence>
<protein>
    <submittedName>
        <fullName evidence="3">Uncharacterized protein</fullName>
    </submittedName>
</protein>
<name>A0AAV2RKR5_MEGNR</name>
<evidence type="ECO:0000313" key="4">
    <source>
        <dbReference type="Proteomes" id="UP001497623"/>
    </source>
</evidence>
<dbReference type="PRINTS" id="PR00178">
    <property type="entry name" value="FATTYACIDBP"/>
</dbReference>
<dbReference type="GO" id="GO:0008289">
    <property type="term" value="F:lipid binding"/>
    <property type="evidence" value="ECO:0007669"/>
    <property type="project" value="UniProtKB-KW"/>
</dbReference>
<dbReference type="Proteomes" id="UP001497623">
    <property type="component" value="Unassembled WGS sequence"/>
</dbReference>
<dbReference type="PANTHER" id="PTHR11955">
    <property type="entry name" value="FATTY ACID BINDING PROTEIN"/>
    <property type="match status" value="1"/>
</dbReference>
<evidence type="ECO:0000256" key="1">
    <source>
        <dbReference type="ARBA" id="ARBA00008390"/>
    </source>
</evidence>
<dbReference type="InterPro" id="IPR012674">
    <property type="entry name" value="Calycin"/>
</dbReference>
<reference evidence="3 4" key="1">
    <citation type="submission" date="2024-05" db="EMBL/GenBank/DDBJ databases">
        <authorList>
            <person name="Wallberg A."/>
        </authorList>
    </citation>
    <scope>NUCLEOTIDE SEQUENCE [LARGE SCALE GENOMIC DNA]</scope>
</reference>
<dbReference type="InterPro" id="IPR031259">
    <property type="entry name" value="ILBP"/>
</dbReference>
<gene>
    <name evidence="3" type="ORF">MNOR_LOCUS25380</name>
</gene>
<accession>A0AAV2RKR5</accession>
<evidence type="ECO:0000256" key="2">
    <source>
        <dbReference type="ARBA" id="ARBA00023121"/>
    </source>
</evidence>
<proteinExistence type="inferred from homology"/>
<evidence type="ECO:0000313" key="3">
    <source>
        <dbReference type="EMBL" id="CAL4126115.1"/>
    </source>
</evidence>
<keyword evidence="4" id="KW-1185">Reference proteome</keyword>
<dbReference type="AlphaFoldDB" id="A0AAV2RKR5"/>
<keyword evidence="2" id="KW-0446">Lipid-binding</keyword>
<comment type="similarity">
    <text evidence="1">Belongs to the calycin superfamily. Fatty-acid binding protein (FABP) family.</text>
</comment>
<dbReference type="Gene3D" id="2.40.128.20">
    <property type="match status" value="1"/>
</dbReference>
<dbReference type="CDD" id="cd00742">
    <property type="entry name" value="FABP"/>
    <property type="match status" value="1"/>
</dbReference>
<comment type="caution">
    <text evidence="3">The sequence shown here is derived from an EMBL/GenBank/DDBJ whole genome shotgun (WGS) entry which is preliminary data.</text>
</comment>
<dbReference type="InterPro" id="IPR000463">
    <property type="entry name" value="Fatty_acid-bd"/>
</dbReference>